<keyword evidence="2 3" id="KW-0143">Chaperone</keyword>
<reference evidence="4 5" key="1">
    <citation type="submission" date="2021-01" db="EMBL/GenBank/DDBJ databases">
        <title>Genomic Encyclopedia of Type Strains, Phase IV (KMG-IV): sequencing the most valuable type-strain genomes for metagenomic binning, comparative biology and taxonomic classification.</title>
        <authorList>
            <person name="Goeker M."/>
        </authorList>
    </citation>
    <scope>NUCLEOTIDE SEQUENCE [LARGE SCALE GENOMIC DNA]</scope>
    <source>
        <strain evidence="4 5">DSM 27513</strain>
    </source>
</reference>
<dbReference type="EMBL" id="JAFBEI010000002">
    <property type="protein sequence ID" value="MBM7635329.1"/>
    <property type="molecule type" value="Genomic_DNA"/>
</dbReference>
<gene>
    <name evidence="3" type="primary">ureD</name>
    <name evidence="4" type="ORF">JOC31_000120</name>
</gene>
<comment type="subcellular location">
    <subcellularLocation>
        <location evidence="3">Cytoplasm</location>
    </subcellularLocation>
</comment>
<evidence type="ECO:0000313" key="5">
    <source>
        <dbReference type="Proteomes" id="UP000809081"/>
    </source>
</evidence>
<keyword evidence="5" id="KW-1185">Reference proteome</keyword>
<comment type="subunit">
    <text evidence="3">UreD, UreF and UreG form a complex that acts as a GTP-hydrolysis-dependent molecular chaperone, activating the urease apoprotein by helping to assemble the nickel containing metallocenter of UreC. The UreE protein probably delivers the nickel.</text>
</comment>
<dbReference type="RefSeq" id="WP_205016284.1">
    <property type="nucleotide sequence ID" value="NZ_JAFBEI010000002.1"/>
</dbReference>
<dbReference type="PANTHER" id="PTHR33643">
    <property type="entry name" value="UREASE ACCESSORY PROTEIN D"/>
    <property type="match status" value="1"/>
</dbReference>
<comment type="similarity">
    <text evidence="1 3">Belongs to the UreD family.</text>
</comment>
<evidence type="ECO:0000256" key="3">
    <source>
        <dbReference type="HAMAP-Rule" id="MF_01384"/>
    </source>
</evidence>
<keyword evidence="3" id="KW-0963">Cytoplasm</keyword>
<dbReference type="PANTHER" id="PTHR33643:SF1">
    <property type="entry name" value="UREASE ACCESSORY PROTEIN D"/>
    <property type="match status" value="1"/>
</dbReference>
<comment type="function">
    <text evidence="3">Required for maturation of urease via the functional incorporation of the urease nickel metallocenter.</text>
</comment>
<proteinExistence type="inferred from homology"/>
<accession>A0ABS2PIR9</accession>
<evidence type="ECO:0000313" key="4">
    <source>
        <dbReference type="EMBL" id="MBM7635329.1"/>
    </source>
</evidence>
<organism evidence="4 5">
    <name type="scientific">Streptococcus saliviloxodontae</name>
    <dbReference type="NCBI Taxonomy" id="1349416"/>
    <lineage>
        <taxon>Bacteria</taxon>
        <taxon>Bacillati</taxon>
        <taxon>Bacillota</taxon>
        <taxon>Bacilli</taxon>
        <taxon>Lactobacillales</taxon>
        <taxon>Streptococcaceae</taxon>
        <taxon>Streptococcus</taxon>
    </lineage>
</organism>
<keyword evidence="3" id="KW-0996">Nickel insertion</keyword>
<sequence>MSEHYDGLMQLGFSERNGRVITRKKYYEGNSRISADTSQQQAEMPYYFLISTGGGFLEGENYHVDIDLTKGAKALVTTQAPTYVFKCDKHGHLTKQKTLAHLEEDTYLEYLADEVIPYGKSRYLQHNIFELDQSSELIYSDGVTAGWSEDDKPFQYTYFHSLTQIYRDGQLVFHDNMLLEPEFEDMFALGYFEGKTNYNNLVIISQAIDADFIKDLRAFLDEFDFVSDFGISELACPGLAVKILGPTAGDNREVIMECTNYFREKVKGLPALRLRKNDRRG</sequence>
<dbReference type="InterPro" id="IPR002669">
    <property type="entry name" value="UreD"/>
</dbReference>
<dbReference type="Pfam" id="PF01774">
    <property type="entry name" value="UreD"/>
    <property type="match status" value="1"/>
</dbReference>
<name>A0ABS2PIR9_9STRE</name>
<protein>
    <recommendedName>
        <fullName evidence="3">Urease accessory protein UreD</fullName>
    </recommendedName>
</protein>
<dbReference type="Proteomes" id="UP000809081">
    <property type="component" value="Unassembled WGS sequence"/>
</dbReference>
<evidence type="ECO:0000256" key="2">
    <source>
        <dbReference type="ARBA" id="ARBA00023186"/>
    </source>
</evidence>
<comment type="caution">
    <text evidence="4">The sequence shown here is derived from an EMBL/GenBank/DDBJ whole genome shotgun (WGS) entry which is preliminary data.</text>
</comment>
<evidence type="ECO:0000256" key="1">
    <source>
        <dbReference type="ARBA" id="ARBA00007177"/>
    </source>
</evidence>
<dbReference type="HAMAP" id="MF_01384">
    <property type="entry name" value="UreD"/>
    <property type="match status" value="1"/>
</dbReference>